<dbReference type="Proteomes" id="UP000789901">
    <property type="component" value="Unassembled WGS sequence"/>
</dbReference>
<protein>
    <submittedName>
        <fullName evidence="1">16319_t:CDS:1</fullName>
    </submittedName>
</protein>
<dbReference type="EMBL" id="CAJVQB010070731">
    <property type="protein sequence ID" value="CAG8842928.1"/>
    <property type="molecule type" value="Genomic_DNA"/>
</dbReference>
<sequence>KKKHILITHDEYVFHTYDSSHEFWRPEEEQPLRKKELGKGLSGSKFLIETIG</sequence>
<accession>A0ABN7WX50</accession>
<name>A0ABN7WX50_GIGMA</name>
<evidence type="ECO:0000313" key="1">
    <source>
        <dbReference type="EMBL" id="CAG8842928.1"/>
    </source>
</evidence>
<comment type="caution">
    <text evidence="1">The sequence shown here is derived from an EMBL/GenBank/DDBJ whole genome shotgun (WGS) entry which is preliminary data.</text>
</comment>
<feature type="non-terminal residue" evidence="1">
    <location>
        <position position="1"/>
    </location>
</feature>
<organism evidence="1 2">
    <name type="scientific">Gigaspora margarita</name>
    <dbReference type="NCBI Taxonomy" id="4874"/>
    <lineage>
        <taxon>Eukaryota</taxon>
        <taxon>Fungi</taxon>
        <taxon>Fungi incertae sedis</taxon>
        <taxon>Mucoromycota</taxon>
        <taxon>Glomeromycotina</taxon>
        <taxon>Glomeromycetes</taxon>
        <taxon>Diversisporales</taxon>
        <taxon>Gigasporaceae</taxon>
        <taxon>Gigaspora</taxon>
    </lineage>
</organism>
<keyword evidence="2" id="KW-1185">Reference proteome</keyword>
<evidence type="ECO:0000313" key="2">
    <source>
        <dbReference type="Proteomes" id="UP000789901"/>
    </source>
</evidence>
<gene>
    <name evidence="1" type="ORF">GMARGA_LOCUS36254</name>
</gene>
<reference evidence="1 2" key="1">
    <citation type="submission" date="2021-06" db="EMBL/GenBank/DDBJ databases">
        <authorList>
            <person name="Kallberg Y."/>
            <person name="Tangrot J."/>
            <person name="Rosling A."/>
        </authorList>
    </citation>
    <scope>NUCLEOTIDE SEQUENCE [LARGE SCALE GENOMIC DNA]</scope>
    <source>
        <strain evidence="1 2">120-4 pot B 10/14</strain>
    </source>
</reference>
<proteinExistence type="predicted"/>